<proteinExistence type="predicted"/>
<comment type="caution">
    <text evidence="3">The sequence shown here is derived from an EMBL/GenBank/DDBJ whole genome shotgun (WGS) entry which is preliminary data.</text>
</comment>
<keyword evidence="1" id="KW-1133">Transmembrane helix</keyword>
<keyword evidence="1" id="KW-0472">Membrane</keyword>
<dbReference type="RefSeq" id="WP_008869347.1">
    <property type="nucleotide sequence ID" value="NZ_ACJN02000001.1"/>
</dbReference>
<dbReference type="Proteomes" id="UP000005496">
    <property type="component" value="Unassembled WGS sequence"/>
</dbReference>
<sequence>MFTNIYQMEGSFGNAQKGSALIMALLILLVMSIVVMGMATDSDLDLKISRNLQLKNEAFNNAETGIALATEALRHTVSTCWEGDGADEVPEDFFDFSPKYRLTANSSFGDICDLSQGDSVNLRLYYTEDNDKDDLISVVDLSVFYDNPNYKKGVKLLAVNINEENRAEAIIKSTMIAQKAIHSSFNVGIVSESDITINGALDEDFKGSMHANGEVIQTGGGGGGKILGDVTIVKEEHGIYNEDDDSFEKVGAEIIGKKNYGEGFRKQIRKIEEDDLIFWREYAQDHGQYYSEDVTLDNISNDEEFIFVDGDLVISSQADMPRDITVIASGDIDFRGSPKWDDAEDDYDTVTTSVIAGGDITFAGSGEKHAIFWSNGSFTHNGSAKIKGSIVAADKIQNPDVELHGTFEFEHSENIDNAFLPNQICIDQVSWTELS</sequence>
<accession>D6SK22</accession>
<name>D6SK22_9BACT</name>
<gene>
    <name evidence="3" type="ORF">Dthio_PD3682</name>
</gene>
<dbReference type="AlphaFoldDB" id="D6SK22"/>
<keyword evidence="1" id="KW-0812">Transmembrane</keyword>
<evidence type="ECO:0000259" key="2">
    <source>
        <dbReference type="Pfam" id="PF14341"/>
    </source>
</evidence>
<reference evidence="3" key="1">
    <citation type="submission" date="2010-05" db="EMBL/GenBank/DDBJ databases">
        <title>The draft genome of Desulfonatronospira thiodismutans ASO3-1.</title>
        <authorList>
            <consortium name="US DOE Joint Genome Institute (JGI-PGF)"/>
            <person name="Lucas S."/>
            <person name="Copeland A."/>
            <person name="Lapidus A."/>
            <person name="Cheng J.-F."/>
            <person name="Bruce D."/>
            <person name="Goodwin L."/>
            <person name="Pitluck S."/>
            <person name="Chertkov O."/>
            <person name="Brettin T."/>
            <person name="Detter J.C."/>
            <person name="Han C."/>
            <person name="Land M.L."/>
            <person name="Hauser L."/>
            <person name="Kyrpides N."/>
            <person name="Mikhailova N."/>
            <person name="Muyzer G."/>
            <person name="Woyke T."/>
        </authorList>
    </citation>
    <scope>NUCLEOTIDE SEQUENCE [LARGE SCALE GENOMIC DNA]</scope>
    <source>
        <strain evidence="3">ASO3-1</strain>
    </source>
</reference>
<dbReference type="eggNOG" id="COG4726">
    <property type="taxonomic scope" value="Bacteria"/>
</dbReference>
<feature type="domain" description="Type 4 fimbrial biogenesis protein PilX N-terminal" evidence="2">
    <location>
        <begin position="17"/>
        <end position="66"/>
    </location>
</feature>
<keyword evidence="4" id="KW-1185">Reference proteome</keyword>
<organism evidence="3 4">
    <name type="scientific">Desulfonatronospira thiodismutans ASO3-1</name>
    <dbReference type="NCBI Taxonomy" id="555779"/>
    <lineage>
        <taxon>Bacteria</taxon>
        <taxon>Pseudomonadati</taxon>
        <taxon>Thermodesulfobacteriota</taxon>
        <taxon>Desulfovibrionia</taxon>
        <taxon>Desulfovibrionales</taxon>
        <taxon>Desulfonatronovibrionaceae</taxon>
        <taxon>Desulfonatronospira</taxon>
    </lineage>
</organism>
<dbReference type="EMBL" id="ACJN02000001">
    <property type="protein sequence ID" value="EFI36225.1"/>
    <property type="molecule type" value="Genomic_DNA"/>
</dbReference>
<dbReference type="Pfam" id="PF14341">
    <property type="entry name" value="PilX_N"/>
    <property type="match status" value="1"/>
</dbReference>
<protein>
    <submittedName>
        <fullName evidence="3">General secretion pathway protein K</fullName>
    </submittedName>
</protein>
<feature type="transmembrane region" description="Helical" evidence="1">
    <location>
        <begin position="20"/>
        <end position="40"/>
    </location>
</feature>
<dbReference type="OrthoDB" id="9870833at2"/>
<evidence type="ECO:0000313" key="3">
    <source>
        <dbReference type="EMBL" id="EFI36225.1"/>
    </source>
</evidence>
<evidence type="ECO:0000256" key="1">
    <source>
        <dbReference type="SAM" id="Phobius"/>
    </source>
</evidence>
<dbReference type="InterPro" id="IPR025746">
    <property type="entry name" value="PilX_N_dom"/>
</dbReference>
<evidence type="ECO:0000313" key="4">
    <source>
        <dbReference type="Proteomes" id="UP000005496"/>
    </source>
</evidence>